<dbReference type="InterPro" id="IPR029068">
    <property type="entry name" value="Glyas_Bleomycin-R_OHBP_Dase"/>
</dbReference>
<reference evidence="2" key="1">
    <citation type="submission" date="2020-12" db="EMBL/GenBank/DDBJ databases">
        <title>Bacterial novel species Mucilaginibacter sp. SD-g isolated from soil.</title>
        <authorList>
            <person name="Jung H.-Y."/>
        </authorList>
    </citation>
    <scope>NUCLEOTIDE SEQUENCE</scope>
    <source>
        <strain evidence="2">SD-g</strain>
    </source>
</reference>
<evidence type="ECO:0000313" key="3">
    <source>
        <dbReference type="Proteomes" id="UP000613193"/>
    </source>
</evidence>
<dbReference type="InterPro" id="IPR004360">
    <property type="entry name" value="Glyas_Fos-R_dOase_dom"/>
</dbReference>
<feature type="domain" description="VOC" evidence="1">
    <location>
        <begin position="10"/>
        <end position="126"/>
    </location>
</feature>
<dbReference type="EMBL" id="JAEHFW010000001">
    <property type="protein sequence ID" value="MBK0378086.1"/>
    <property type="molecule type" value="Genomic_DNA"/>
</dbReference>
<dbReference type="PROSITE" id="PS51819">
    <property type="entry name" value="VOC"/>
    <property type="match status" value="1"/>
</dbReference>
<dbReference type="Pfam" id="PF00903">
    <property type="entry name" value="Glyoxalase"/>
    <property type="match status" value="1"/>
</dbReference>
<dbReference type="SUPFAM" id="SSF54593">
    <property type="entry name" value="Glyoxalase/Bleomycin resistance protein/Dihydroxybiphenyl dioxygenase"/>
    <property type="match status" value="1"/>
</dbReference>
<sequence length="127" mass="14097">MEKLKVIPEGYQAVMPYLILKDAGSFIDFMKEVFGAELKIKHMRDEKLIMHAELDINGSIIMLADSTDTYKPQNSGMFIYVDDCDSTYKKAINSGAKSIFEPADQSYGRSGGVSDPAGNTWWITSAS</sequence>
<dbReference type="CDD" id="cd07246">
    <property type="entry name" value="VOC_like"/>
    <property type="match status" value="1"/>
</dbReference>
<dbReference type="InterPro" id="IPR037523">
    <property type="entry name" value="VOC_core"/>
</dbReference>
<dbReference type="Gene3D" id="3.30.720.110">
    <property type="match status" value="1"/>
</dbReference>
<comment type="caution">
    <text evidence="2">The sequence shown here is derived from an EMBL/GenBank/DDBJ whole genome shotgun (WGS) entry which is preliminary data.</text>
</comment>
<gene>
    <name evidence="2" type="ORF">I5M19_02110</name>
</gene>
<organism evidence="2 3">
    <name type="scientific">Mucilaginibacter segetis</name>
    <dbReference type="NCBI Taxonomy" id="2793071"/>
    <lineage>
        <taxon>Bacteria</taxon>
        <taxon>Pseudomonadati</taxon>
        <taxon>Bacteroidota</taxon>
        <taxon>Sphingobacteriia</taxon>
        <taxon>Sphingobacteriales</taxon>
        <taxon>Sphingobacteriaceae</taxon>
        <taxon>Mucilaginibacter</taxon>
    </lineage>
</organism>
<dbReference type="Gene3D" id="3.30.720.120">
    <property type="match status" value="1"/>
</dbReference>
<protein>
    <submittedName>
        <fullName evidence="2">VOC family protein</fullName>
    </submittedName>
</protein>
<dbReference type="RefSeq" id="WP_200063556.1">
    <property type="nucleotide sequence ID" value="NZ_JAEHFW010000001.1"/>
</dbReference>
<name>A0A934PRV4_9SPHI</name>
<dbReference type="PANTHER" id="PTHR34109:SF1">
    <property type="entry name" value="VOC DOMAIN-CONTAINING PROTEIN"/>
    <property type="match status" value="1"/>
</dbReference>
<evidence type="ECO:0000313" key="2">
    <source>
        <dbReference type="EMBL" id="MBK0378086.1"/>
    </source>
</evidence>
<evidence type="ECO:0000259" key="1">
    <source>
        <dbReference type="PROSITE" id="PS51819"/>
    </source>
</evidence>
<dbReference type="AlphaFoldDB" id="A0A934PRV4"/>
<dbReference type="PANTHER" id="PTHR34109">
    <property type="entry name" value="BNAUNNG04460D PROTEIN-RELATED"/>
    <property type="match status" value="1"/>
</dbReference>
<accession>A0A934PRV4</accession>
<proteinExistence type="predicted"/>
<dbReference type="Proteomes" id="UP000613193">
    <property type="component" value="Unassembled WGS sequence"/>
</dbReference>
<keyword evidence="3" id="KW-1185">Reference proteome</keyword>